<dbReference type="Proteomes" id="UP000447434">
    <property type="component" value="Chromosome 9"/>
</dbReference>
<protein>
    <recommendedName>
        <fullName evidence="3">U-box domain-containing protein</fullName>
    </recommendedName>
</protein>
<dbReference type="AlphaFoldDB" id="A0A6A4PYT6"/>
<dbReference type="InterPro" id="IPR011989">
    <property type="entry name" value="ARM-like"/>
</dbReference>
<dbReference type="SUPFAM" id="SSF48371">
    <property type="entry name" value="ARM repeat"/>
    <property type="match status" value="1"/>
</dbReference>
<evidence type="ECO:0000256" key="1">
    <source>
        <dbReference type="ARBA" id="ARBA00022786"/>
    </source>
</evidence>
<dbReference type="EMBL" id="WOCE01000009">
    <property type="protein sequence ID" value="KAE9606690.1"/>
    <property type="molecule type" value="Genomic_DNA"/>
</dbReference>
<feature type="region of interest" description="Disordered" evidence="2">
    <location>
        <begin position="200"/>
        <end position="223"/>
    </location>
</feature>
<dbReference type="InterPro" id="IPR058678">
    <property type="entry name" value="ARM_PUB"/>
</dbReference>
<dbReference type="InterPro" id="IPR016024">
    <property type="entry name" value="ARM-type_fold"/>
</dbReference>
<dbReference type="PANTHER" id="PTHR23315:SF240">
    <property type="entry name" value="U-BOX DOMAIN-CONTAINING PROTEIN 5"/>
    <property type="match status" value="1"/>
</dbReference>
<gene>
    <name evidence="4" type="ORF">Lalb_Chr09g0322271</name>
</gene>
<organism evidence="4 5">
    <name type="scientific">Lupinus albus</name>
    <name type="common">White lupine</name>
    <name type="synonym">Lupinus termis</name>
    <dbReference type="NCBI Taxonomy" id="3870"/>
    <lineage>
        <taxon>Eukaryota</taxon>
        <taxon>Viridiplantae</taxon>
        <taxon>Streptophyta</taxon>
        <taxon>Embryophyta</taxon>
        <taxon>Tracheophyta</taxon>
        <taxon>Spermatophyta</taxon>
        <taxon>Magnoliopsida</taxon>
        <taxon>eudicotyledons</taxon>
        <taxon>Gunneridae</taxon>
        <taxon>Pentapetalae</taxon>
        <taxon>rosids</taxon>
        <taxon>fabids</taxon>
        <taxon>Fabales</taxon>
        <taxon>Fabaceae</taxon>
        <taxon>Papilionoideae</taxon>
        <taxon>50 kb inversion clade</taxon>
        <taxon>genistoids sensu lato</taxon>
        <taxon>core genistoids</taxon>
        <taxon>Genisteae</taxon>
        <taxon>Lupinus</taxon>
    </lineage>
</organism>
<accession>A0A6A4PYT6</accession>
<dbReference type="OrthoDB" id="10064100at2759"/>
<dbReference type="PANTHER" id="PTHR23315">
    <property type="entry name" value="U BOX DOMAIN-CONTAINING"/>
    <property type="match status" value="1"/>
</dbReference>
<evidence type="ECO:0000256" key="2">
    <source>
        <dbReference type="SAM" id="MobiDB-lite"/>
    </source>
</evidence>
<feature type="compositionally biased region" description="Basic and acidic residues" evidence="2">
    <location>
        <begin position="211"/>
        <end position="223"/>
    </location>
</feature>
<proteinExistence type="predicted"/>
<keyword evidence="5" id="KW-1185">Reference proteome</keyword>
<reference evidence="5" key="1">
    <citation type="journal article" date="2020" name="Nat. Commun.">
        <title>Genome sequence of the cluster root forming white lupin.</title>
        <authorList>
            <person name="Hufnagel B."/>
            <person name="Marques A."/>
            <person name="Soriano A."/>
            <person name="Marques L."/>
            <person name="Divol F."/>
            <person name="Doumas P."/>
            <person name="Sallet E."/>
            <person name="Mancinotti D."/>
            <person name="Carrere S."/>
            <person name="Marande W."/>
            <person name="Arribat S."/>
            <person name="Keller J."/>
            <person name="Huneau C."/>
            <person name="Blein T."/>
            <person name="Aime D."/>
            <person name="Laguerre M."/>
            <person name="Taylor J."/>
            <person name="Schubert V."/>
            <person name="Nelson M."/>
            <person name="Geu-Flores F."/>
            <person name="Crespi M."/>
            <person name="Gallardo-Guerrero K."/>
            <person name="Delaux P.-M."/>
            <person name="Salse J."/>
            <person name="Berges H."/>
            <person name="Guyot R."/>
            <person name="Gouzy J."/>
            <person name="Peret B."/>
        </authorList>
    </citation>
    <scope>NUCLEOTIDE SEQUENCE [LARGE SCALE GENOMIC DNA]</scope>
    <source>
        <strain evidence="5">cv. Amiga</strain>
    </source>
</reference>
<feature type="domain" description="U-box" evidence="3">
    <location>
        <begin position="13"/>
        <end position="145"/>
    </location>
</feature>
<comment type="caution">
    <text evidence="4">The sequence shown here is derived from an EMBL/GenBank/DDBJ whole genome shotgun (WGS) entry which is preliminary data.</text>
</comment>
<evidence type="ECO:0000259" key="3">
    <source>
        <dbReference type="Pfam" id="PF25598"/>
    </source>
</evidence>
<keyword evidence="1" id="KW-0833">Ubl conjugation pathway</keyword>
<name>A0A6A4PYT6_LUPAL</name>
<evidence type="ECO:0000313" key="4">
    <source>
        <dbReference type="EMBL" id="KAE9606690.1"/>
    </source>
</evidence>
<dbReference type="Gene3D" id="1.25.10.10">
    <property type="entry name" value="Leucine-rich Repeat Variant"/>
    <property type="match status" value="1"/>
</dbReference>
<dbReference type="Pfam" id="PF25598">
    <property type="entry name" value="ARM_PUB"/>
    <property type="match status" value="1"/>
</dbReference>
<sequence>MLTSFLDSEVIGEALAIMEELSEYWSSKARNAASSALASVLNVLDSDDKEFQQRAIRIMHNLSFNGEVCRHFLSLKCIPKLLPFFKDMSLLRYCISILKNLCDTDEGRNSVAETKGCISSVTQILETGSDEEQEHALAVLVSLCSQRVDYCKLVMDRDIILPLAYISKNGNDKGIAAAMELLRLLRDVDYVKNEDCLEPNLNTPQDYNNHPPHEKKNLKEPHL</sequence>
<evidence type="ECO:0000313" key="5">
    <source>
        <dbReference type="Proteomes" id="UP000447434"/>
    </source>
</evidence>